<dbReference type="AlphaFoldDB" id="C0IND5"/>
<dbReference type="EMBL" id="EU408351">
    <property type="protein sequence ID" value="ACN58821.1"/>
    <property type="molecule type" value="Genomic_DNA"/>
</dbReference>
<protein>
    <submittedName>
        <fullName evidence="1">Uncharacterized protein</fullName>
    </submittedName>
</protein>
<gene>
    <name evidence="1" type="ORF">AKSOIL_0206</name>
</gene>
<organism evidence="1">
    <name type="scientific">uncultured bacterium BLR12</name>
    <dbReference type="NCBI Taxonomy" id="506514"/>
    <lineage>
        <taxon>Bacteria</taxon>
        <taxon>environmental samples</taxon>
    </lineage>
</organism>
<name>C0IND5_9BACT</name>
<evidence type="ECO:0000313" key="1">
    <source>
        <dbReference type="EMBL" id="ACN58821.1"/>
    </source>
</evidence>
<reference evidence="1" key="1">
    <citation type="journal article" date="2009" name="ISME J.">
        <title>Functional metagenomics reveals diverse beta-lactamases in a remote Alaskan soil.</title>
        <authorList>
            <person name="Allen H.K."/>
            <person name="Moe L.A."/>
            <person name="Rodbumrer J."/>
            <person name="Gaarder A."/>
            <person name="Handelsman J."/>
        </authorList>
    </citation>
    <scope>NUCLEOTIDE SEQUENCE</scope>
</reference>
<sequence>MVNVKNIAMITDVGKRTFVLNRQIKVDTTVVFTV</sequence>
<proteinExistence type="predicted"/>
<accession>C0IND5</accession>